<dbReference type="GO" id="GO:0080044">
    <property type="term" value="F:quercetin 7-O-glucosyltransferase activity"/>
    <property type="evidence" value="ECO:0007669"/>
    <property type="project" value="TreeGrafter"/>
</dbReference>
<comment type="caution">
    <text evidence="3">The sequence shown here is derived from an EMBL/GenBank/DDBJ whole genome shotgun (WGS) entry which is preliminary data.</text>
</comment>
<reference evidence="3 4" key="1">
    <citation type="journal article" date="2020" name="bioRxiv">
        <title>Sequence and annotation of 42 cannabis genomes reveals extensive copy number variation in cannabinoid synthesis and pathogen resistance genes.</title>
        <authorList>
            <person name="Mckernan K.J."/>
            <person name="Helbert Y."/>
            <person name="Kane L.T."/>
            <person name="Ebling H."/>
            <person name="Zhang L."/>
            <person name="Liu B."/>
            <person name="Eaton Z."/>
            <person name="Mclaughlin S."/>
            <person name="Kingan S."/>
            <person name="Baybayan P."/>
            <person name="Concepcion G."/>
            <person name="Jordan M."/>
            <person name="Riva A."/>
            <person name="Barbazuk W."/>
            <person name="Harkins T."/>
        </authorList>
    </citation>
    <scope>NUCLEOTIDE SEQUENCE [LARGE SCALE GENOMIC DNA]</scope>
    <source>
        <strain evidence="4">cv. Jamaican Lion 4</strain>
        <tissue evidence="3">Leaf</tissue>
    </source>
</reference>
<dbReference type="InterPro" id="IPR002213">
    <property type="entry name" value="UDP_glucos_trans"/>
</dbReference>
<dbReference type="PANTHER" id="PTHR11926">
    <property type="entry name" value="GLUCOSYL/GLUCURONOSYL TRANSFERASES"/>
    <property type="match status" value="1"/>
</dbReference>
<comment type="similarity">
    <text evidence="1">Belongs to the UDP-glycosyltransferase family.</text>
</comment>
<name>A0A7J6FVB5_CANSA</name>
<organism evidence="3 4">
    <name type="scientific">Cannabis sativa</name>
    <name type="common">Hemp</name>
    <name type="synonym">Marijuana</name>
    <dbReference type="NCBI Taxonomy" id="3483"/>
    <lineage>
        <taxon>Eukaryota</taxon>
        <taxon>Viridiplantae</taxon>
        <taxon>Streptophyta</taxon>
        <taxon>Embryophyta</taxon>
        <taxon>Tracheophyta</taxon>
        <taxon>Spermatophyta</taxon>
        <taxon>Magnoliopsida</taxon>
        <taxon>eudicotyledons</taxon>
        <taxon>Gunneridae</taxon>
        <taxon>Pentapetalae</taxon>
        <taxon>rosids</taxon>
        <taxon>fabids</taxon>
        <taxon>Rosales</taxon>
        <taxon>Cannabaceae</taxon>
        <taxon>Cannabis</taxon>
    </lineage>
</organism>
<evidence type="ECO:0000313" key="3">
    <source>
        <dbReference type="EMBL" id="KAF4374567.1"/>
    </source>
</evidence>
<feature type="non-terminal residue" evidence="3">
    <location>
        <position position="1"/>
    </location>
</feature>
<dbReference type="SUPFAM" id="SSF53756">
    <property type="entry name" value="UDP-Glycosyltransferase/glycogen phosphorylase"/>
    <property type="match status" value="4"/>
</dbReference>
<dbReference type="CDD" id="cd03784">
    <property type="entry name" value="GT1_Gtf-like"/>
    <property type="match status" value="4"/>
</dbReference>
<dbReference type="GO" id="GO:0080043">
    <property type="term" value="F:quercetin 3-O-glucosyltransferase activity"/>
    <property type="evidence" value="ECO:0007669"/>
    <property type="project" value="TreeGrafter"/>
</dbReference>
<keyword evidence="4" id="KW-1185">Reference proteome</keyword>
<dbReference type="Gene3D" id="3.40.50.2000">
    <property type="entry name" value="Glycogen Phosphorylase B"/>
    <property type="match status" value="7"/>
</dbReference>
<evidence type="ECO:0000256" key="2">
    <source>
        <dbReference type="ARBA" id="ARBA00022679"/>
    </source>
</evidence>
<dbReference type="Pfam" id="PF00201">
    <property type="entry name" value="UDPGT"/>
    <property type="match status" value="4"/>
</dbReference>
<protein>
    <submittedName>
        <fullName evidence="3">Uncharacterized protein</fullName>
    </submittedName>
</protein>
<accession>A0A7J6FVB5</accession>
<dbReference type="InterPro" id="IPR035595">
    <property type="entry name" value="UDP_glycos_trans_CS"/>
</dbReference>
<dbReference type="PANTHER" id="PTHR11926:SF870">
    <property type="entry name" value="UDP-GLYCOSYLTRANSFERASE 75B1"/>
    <property type="match status" value="1"/>
</dbReference>
<gene>
    <name evidence="3" type="ORF">G4B88_004819</name>
</gene>
<dbReference type="PROSITE" id="PS00375">
    <property type="entry name" value="UDPGT"/>
    <property type="match status" value="3"/>
</dbReference>
<evidence type="ECO:0000256" key="1">
    <source>
        <dbReference type="ARBA" id="ARBA00009995"/>
    </source>
</evidence>
<dbReference type="FunFam" id="3.40.50.2000:FF:000019">
    <property type="entry name" value="Glycosyltransferase"/>
    <property type="match status" value="4"/>
</dbReference>
<proteinExistence type="inferred from homology"/>
<dbReference type="EMBL" id="JAATIQ010000167">
    <property type="protein sequence ID" value="KAF4374567.1"/>
    <property type="molecule type" value="Genomic_DNA"/>
</dbReference>
<evidence type="ECO:0000313" key="4">
    <source>
        <dbReference type="Proteomes" id="UP000583929"/>
    </source>
</evidence>
<keyword evidence="2" id="KW-0808">Transferase</keyword>
<sequence>STRPTRLTRVTQLNSTMARLRFILVTYPAQGHINPTLQFANRLTSAVHGGADVTFAIPLHAYRLMTANGSESDPNKTIETSNGSVITFAPFSIDGYDSVIGDDRRRYLSEMKRCGTRAVRDLVVSGRNDGRPYSFLVYTLLLPWAGVAADGVGLPSAMLWIQPATVFALYYRYFYGCGDLIREVFERRDCCRFLKTTIIGLSLEFSRRDFPSFMDHEGTYHMVMESFEEQFEMIESRKEKRIILVNSFDELEGEALGAVSGVNLIGIGPLIPSAYFDEKDCCGDDKVFLGDLFERSKDDYIEWLNSKNERNVVYVSFGSLLDLPKEQMKEIAKGLLDFCHPFLWVIKEKSYQKYCDDDVDDNDNDELINYRKELLKLGMIVTWCSQVEVLCNQSIGCFVSHSGWNSTLESLASGVPVVAFPIWSDQGTNAKLIEDAWKTGARVNPNENGIVESDEIKRCLELVMGENENGAEIRRNAMKWKDLTREATKKDGSSDKNLKSFVAEMVCGTTICSVAWQMKNLPPPPPPPPPPRFMVMTYPAQGHINPSLQFAKRLATTFGADVTFIIPLSAYRKMTKSSGSDPDPNPGSGLSFAPFSIDGYEDGYKRGGDMKHYTSEMRRCGSKLISDLIVSSRNDDRPYCCFVYTLLLPWAAAAAADLGIKPVMLWIQAATVFDLYYYYFNGFGEVIREIMGKRQSDSKTTFPGLSFEFKRQDFPSFMDAEDVYYFIINHFEEQFSMISSRDHKKSSILVNTFDELESEALRAVNDISGQKLIGIGPLIPSAFTDGIDPFDNSFGGDIFHGGENDKESVLEWLNSKAKTTVVYVSFGSILDLSKQQMEEIAKGLLSFGQPFLWVIKSKVESYNVCDNELVEFREELVKLGMIVSWCSQLEVLSNESVGCFVTHCGWNSTLESIVCGVPMVAFPKWSDQRTNAKLIEEEWKIGVRVKPNEDEIVEGEEIKRCLETVMRKENNEMERNGKKWKDLAKKAQGHVNPSLHFADRLAATGADVTILTTTTGYSCVSRATGHVTKYFEKPHNQNDAVSGVISFAPFSDGYDDGFKPENDVNHYLAEMRRCGSEAVRNAIVSGRNEGRPYCCLVYTILIPWAGLAAGEMGLPAVLLWIQPAMVFDIYYYYFHGYEDVIRESSKRQEIGETTMTFPGLSLEFSCKDLPSFMDAKDTYLFAIPLFREEFEILEKKVRPKVLVNTIYELEREAFDAVETQLNLIGIGPLIPTSFLDGKDVTSNNDDSSKEKYIEWLNSKPKTTVVYVSFGSMAILSEQQMEEMAKGLLEFGRPFLWVIRENVKDNNNNSKLSCREELDKLGMIVPWCSQMEVLSNGSVGCFVTHCGWNSTLEGLTSGVPMIGFPQWSDQGTNAKLIEDAWGTGVRVKLNKDGIAGNEEIKMCLELVMGGKETVAGDSGKESWVEKRRNAKKWKDLAREAVKEGGSSDKNLKAFVSEMVEQSVSQLNLIGIGPLIPTSFLDGKDVTSNNDDPSKEKYIEWLNSKPETTVVYVSFGSMEILSEQQMEEMAKGLLEFGRPFLWVIRESKENDNNDLSCREELDKLGMIVPWCSQMEILSNASVGCFVTHYGWNSTLEGLTSGVPMIGFPQWSDQGTNAKLIEDAWGTGVRVKLSGEGVARNEEIKRRLELVMGGKETVVGDSGKESWVEKRRNAKKWKDLAREAVKEGRSFDKNLKAFVSKIVEQGRNK</sequence>
<dbReference type="Proteomes" id="UP000583929">
    <property type="component" value="Unassembled WGS sequence"/>
</dbReference>